<dbReference type="Proteomes" id="UP001165960">
    <property type="component" value="Unassembled WGS sequence"/>
</dbReference>
<organism evidence="1 2">
    <name type="scientific">Entomophthora muscae</name>
    <dbReference type="NCBI Taxonomy" id="34485"/>
    <lineage>
        <taxon>Eukaryota</taxon>
        <taxon>Fungi</taxon>
        <taxon>Fungi incertae sedis</taxon>
        <taxon>Zoopagomycota</taxon>
        <taxon>Entomophthoromycotina</taxon>
        <taxon>Entomophthoromycetes</taxon>
        <taxon>Entomophthorales</taxon>
        <taxon>Entomophthoraceae</taxon>
        <taxon>Entomophthora</taxon>
    </lineage>
</organism>
<evidence type="ECO:0000313" key="1">
    <source>
        <dbReference type="EMBL" id="KAJ9071525.1"/>
    </source>
</evidence>
<sequence>MPNNRRINLKDIKKKDTAHPYSRRAKQISRAIQRTEKVNAYKSRPLTGPQALKCDKFSWFKYAVGDDAKPQTLEEVRELIDEYLKREFEDIDLKKPSSFKEDIRKAQHLAERQEYLTSGLEIPDLMCAKSIKLLREWDGDWNGISLVKVKKINAPSAKQ</sequence>
<gene>
    <name evidence="1" type="primary">TMA16_3</name>
    <name evidence="1" type="ORF">DSO57_1036061</name>
</gene>
<protein>
    <submittedName>
        <fullName evidence="1">Translation machinery-associated protein 16, variant 3</fullName>
    </submittedName>
</protein>
<evidence type="ECO:0000313" key="2">
    <source>
        <dbReference type="Proteomes" id="UP001165960"/>
    </source>
</evidence>
<reference evidence="1" key="1">
    <citation type="submission" date="2022-04" db="EMBL/GenBank/DDBJ databases">
        <title>Genome of the entomopathogenic fungus Entomophthora muscae.</title>
        <authorList>
            <person name="Elya C."/>
            <person name="Lovett B.R."/>
            <person name="Lee E."/>
            <person name="Macias A.M."/>
            <person name="Hajek A.E."/>
            <person name="De Bivort B.L."/>
            <person name="Kasson M.T."/>
            <person name="De Fine Licht H.H."/>
            <person name="Stajich J.E."/>
        </authorList>
    </citation>
    <scope>NUCLEOTIDE SEQUENCE</scope>
    <source>
        <strain evidence="1">Berkeley</strain>
    </source>
</reference>
<accession>A0ACC2TAA2</accession>
<proteinExistence type="predicted"/>
<keyword evidence="2" id="KW-1185">Reference proteome</keyword>
<comment type="caution">
    <text evidence="1">The sequence shown here is derived from an EMBL/GenBank/DDBJ whole genome shotgun (WGS) entry which is preliminary data.</text>
</comment>
<name>A0ACC2TAA2_9FUNG</name>
<dbReference type="EMBL" id="QTSX02003175">
    <property type="protein sequence ID" value="KAJ9071525.1"/>
    <property type="molecule type" value="Genomic_DNA"/>
</dbReference>